<evidence type="ECO:0000256" key="6">
    <source>
        <dbReference type="SAM" id="Phobius"/>
    </source>
</evidence>
<keyword evidence="6" id="KW-1133">Transmembrane helix</keyword>
<dbReference type="PANTHER" id="PTHR47053:SF1">
    <property type="entry name" value="MUREIN DD-ENDOPEPTIDASE MEPH-RELATED"/>
    <property type="match status" value="1"/>
</dbReference>
<dbReference type="SUPFAM" id="SSF54001">
    <property type="entry name" value="Cysteine proteinases"/>
    <property type="match status" value="1"/>
</dbReference>
<evidence type="ECO:0000313" key="8">
    <source>
        <dbReference type="EMBL" id="TWP30612.1"/>
    </source>
</evidence>
<keyword evidence="3" id="KW-0378">Hydrolase</keyword>
<dbReference type="GO" id="GO:0008234">
    <property type="term" value="F:cysteine-type peptidase activity"/>
    <property type="evidence" value="ECO:0007669"/>
    <property type="project" value="UniProtKB-KW"/>
</dbReference>
<dbReference type="RefSeq" id="WP_146261198.1">
    <property type="nucleotide sequence ID" value="NZ_SELG01000024.1"/>
</dbReference>
<feature type="region of interest" description="Disordered" evidence="5">
    <location>
        <begin position="29"/>
        <end position="75"/>
    </location>
</feature>
<comment type="caution">
    <text evidence="8">The sequence shown here is derived from an EMBL/GenBank/DDBJ whole genome shotgun (WGS) entry which is preliminary data.</text>
</comment>
<dbReference type="AlphaFoldDB" id="A0A563DKR7"/>
<sequence length="205" mass="22668">MRYTSFFNILTIIFGLTFITSCVSYETTRSTKNRKPSSSHIYTSNQSNKNSSALPKVVNNKKKETKGSILSSKNSSASNKEVKTVIKEAEKYKGTPYKFGGNTSSGIDCSGLVCNAYQKIDVKLPRRSIDMSKEGKEIRISNVKEGDLIFFATGGGAINHVGIVQNVSKSGEIFFIHASTSKGVMISSLEEKYWKGKVKKIRRII</sequence>
<dbReference type="PROSITE" id="PS51935">
    <property type="entry name" value="NLPC_P60"/>
    <property type="match status" value="1"/>
</dbReference>
<gene>
    <name evidence="8" type="ORF">ETU09_01020</name>
</gene>
<reference evidence="8 9" key="1">
    <citation type="submission" date="2019-02" db="EMBL/GenBank/DDBJ databases">
        <title>Apibacter muscae sp. nov.: a novel member of the house fly microbiota.</title>
        <authorList>
            <person name="Park R."/>
        </authorList>
    </citation>
    <scope>NUCLEOTIDE SEQUENCE [LARGE SCALE GENOMIC DNA]</scope>
    <source>
        <strain evidence="8 9">AL1</strain>
    </source>
</reference>
<evidence type="ECO:0000256" key="4">
    <source>
        <dbReference type="ARBA" id="ARBA00022807"/>
    </source>
</evidence>
<dbReference type="EMBL" id="SELH01000011">
    <property type="protein sequence ID" value="TWP30612.1"/>
    <property type="molecule type" value="Genomic_DNA"/>
</dbReference>
<feature type="transmembrane region" description="Helical" evidence="6">
    <location>
        <begin position="6"/>
        <end position="25"/>
    </location>
</feature>
<dbReference type="Pfam" id="PF00877">
    <property type="entry name" value="NLPC_P60"/>
    <property type="match status" value="1"/>
</dbReference>
<dbReference type="InterPro" id="IPR000064">
    <property type="entry name" value="NLP_P60_dom"/>
</dbReference>
<keyword evidence="4" id="KW-0788">Thiol protease</keyword>
<accession>A0A563DKR7</accession>
<dbReference type="PANTHER" id="PTHR47053">
    <property type="entry name" value="MUREIN DD-ENDOPEPTIDASE MEPH-RELATED"/>
    <property type="match status" value="1"/>
</dbReference>
<dbReference type="InterPro" id="IPR051202">
    <property type="entry name" value="Peptidase_C40"/>
</dbReference>
<evidence type="ECO:0000256" key="2">
    <source>
        <dbReference type="ARBA" id="ARBA00022670"/>
    </source>
</evidence>
<proteinExistence type="inferred from homology"/>
<name>A0A563DKR7_9FLAO</name>
<dbReference type="GO" id="GO:0006508">
    <property type="term" value="P:proteolysis"/>
    <property type="evidence" value="ECO:0007669"/>
    <property type="project" value="UniProtKB-KW"/>
</dbReference>
<keyword evidence="6" id="KW-0812">Transmembrane</keyword>
<keyword evidence="6" id="KW-0472">Membrane</keyword>
<evidence type="ECO:0000313" key="9">
    <source>
        <dbReference type="Proteomes" id="UP000319499"/>
    </source>
</evidence>
<feature type="domain" description="NlpC/P60" evidence="7">
    <location>
        <begin position="79"/>
        <end position="205"/>
    </location>
</feature>
<evidence type="ECO:0000256" key="5">
    <source>
        <dbReference type="SAM" id="MobiDB-lite"/>
    </source>
</evidence>
<protein>
    <submittedName>
        <fullName evidence="8">Peptidoglycan endopeptidase</fullName>
    </submittedName>
</protein>
<keyword evidence="2" id="KW-0645">Protease</keyword>
<feature type="compositionally biased region" description="Polar residues" evidence="5">
    <location>
        <begin position="38"/>
        <end position="53"/>
    </location>
</feature>
<dbReference type="Gene3D" id="3.90.1720.10">
    <property type="entry name" value="endopeptidase domain like (from Nostoc punctiforme)"/>
    <property type="match status" value="1"/>
</dbReference>
<evidence type="ECO:0000256" key="3">
    <source>
        <dbReference type="ARBA" id="ARBA00022801"/>
    </source>
</evidence>
<evidence type="ECO:0000259" key="7">
    <source>
        <dbReference type="PROSITE" id="PS51935"/>
    </source>
</evidence>
<dbReference type="InterPro" id="IPR038765">
    <property type="entry name" value="Papain-like_cys_pep_sf"/>
</dbReference>
<dbReference type="PROSITE" id="PS51257">
    <property type="entry name" value="PROKAR_LIPOPROTEIN"/>
    <property type="match status" value="1"/>
</dbReference>
<dbReference type="Proteomes" id="UP000319499">
    <property type="component" value="Unassembled WGS sequence"/>
</dbReference>
<dbReference type="OrthoDB" id="9807055at2"/>
<comment type="similarity">
    <text evidence="1">Belongs to the peptidase C40 family.</text>
</comment>
<keyword evidence="9" id="KW-1185">Reference proteome</keyword>
<evidence type="ECO:0000256" key="1">
    <source>
        <dbReference type="ARBA" id="ARBA00007074"/>
    </source>
</evidence>
<organism evidence="8 9">
    <name type="scientific">Apibacter muscae</name>
    <dbReference type="NCBI Taxonomy" id="2509004"/>
    <lineage>
        <taxon>Bacteria</taxon>
        <taxon>Pseudomonadati</taxon>
        <taxon>Bacteroidota</taxon>
        <taxon>Flavobacteriia</taxon>
        <taxon>Flavobacteriales</taxon>
        <taxon>Weeksellaceae</taxon>
        <taxon>Apibacter</taxon>
    </lineage>
</organism>